<evidence type="ECO:0000256" key="1">
    <source>
        <dbReference type="SAM" id="Phobius"/>
    </source>
</evidence>
<accession>A0A0G1L4B9</accession>
<keyword evidence="1" id="KW-0812">Transmembrane</keyword>
<keyword evidence="1" id="KW-0472">Membrane</keyword>
<proteinExistence type="predicted"/>
<evidence type="ECO:0000313" key="3">
    <source>
        <dbReference type="Proteomes" id="UP000033966"/>
    </source>
</evidence>
<protein>
    <submittedName>
        <fullName evidence="2">Uncharacterized protein</fullName>
    </submittedName>
</protein>
<dbReference type="AlphaFoldDB" id="A0A0G1L4B9"/>
<comment type="caution">
    <text evidence="2">The sequence shown here is derived from an EMBL/GenBank/DDBJ whole genome shotgun (WGS) entry which is preliminary data.</text>
</comment>
<evidence type="ECO:0000313" key="2">
    <source>
        <dbReference type="EMBL" id="KKT90821.1"/>
    </source>
</evidence>
<feature type="transmembrane region" description="Helical" evidence="1">
    <location>
        <begin position="47"/>
        <end position="65"/>
    </location>
</feature>
<organism evidence="2 3">
    <name type="scientific">Candidatus Jorgensenbacteria bacterium GW2011_GWA2_45_13</name>
    <dbReference type="NCBI Taxonomy" id="1618662"/>
    <lineage>
        <taxon>Bacteria</taxon>
        <taxon>Candidatus Joergenseniibacteriota</taxon>
    </lineage>
</organism>
<gene>
    <name evidence="2" type="ORF">UW92_C0025G0003</name>
</gene>
<name>A0A0G1L4B9_9BACT</name>
<reference evidence="2 3" key="1">
    <citation type="journal article" date="2015" name="Nature">
        <title>rRNA introns, odd ribosomes, and small enigmatic genomes across a large radiation of phyla.</title>
        <authorList>
            <person name="Brown C.T."/>
            <person name="Hug L.A."/>
            <person name="Thomas B.C."/>
            <person name="Sharon I."/>
            <person name="Castelle C.J."/>
            <person name="Singh A."/>
            <person name="Wilkins M.J."/>
            <person name="Williams K.H."/>
            <person name="Banfield J.F."/>
        </authorList>
    </citation>
    <scope>NUCLEOTIDE SEQUENCE [LARGE SCALE GENOMIC DNA]</scope>
</reference>
<keyword evidence="1" id="KW-1133">Transmembrane helix</keyword>
<sequence length="159" mass="17433">MKLNIKGQLKKLQAIRPDEGFVLRTRQAILLEKPRMSWGYILKTHEIASAGVFVFAAATLFLLASSGTTTFTGGKPVLSSLQNTNGLQQELSDMNISIQLNEISFQTDADKAITAAITEIADTKTSHLNPEMLKFEQNTTVPESGSNPKIDELLKTILL</sequence>
<dbReference type="EMBL" id="LCKF01000025">
    <property type="protein sequence ID" value="KKT90821.1"/>
    <property type="molecule type" value="Genomic_DNA"/>
</dbReference>
<dbReference type="Proteomes" id="UP000033966">
    <property type="component" value="Unassembled WGS sequence"/>
</dbReference>